<organism evidence="2 3">
    <name type="scientific">Durusdinium trenchii</name>
    <dbReference type="NCBI Taxonomy" id="1381693"/>
    <lineage>
        <taxon>Eukaryota</taxon>
        <taxon>Sar</taxon>
        <taxon>Alveolata</taxon>
        <taxon>Dinophyceae</taxon>
        <taxon>Suessiales</taxon>
        <taxon>Symbiodiniaceae</taxon>
        <taxon>Durusdinium</taxon>
    </lineage>
</organism>
<feature type="region of interest" description="Disordered" evidence="1">
    <location>
        <begin position="124"/>
        <end position="143"/>
    </location>
</feature>
<proteinExistence type="predicted"/>
<comment type="caution">
    <text evidence="2">The sequence shown here is derived from an EMBL/GenBank/DDBJ whole genome shotgun (WGS) entry which is preliminary data.</text>
</comment>
<protein>
    <submittedName>
        <fullName evidence="2">Uncharacterized protein</fullName>
    </submittedName>
</protein>
<evidence type="ECO:0000313" key="2">
    <source>
        <dbReference type="EMBL" id="CAK9064571.1"/>
    </source>
</evidence>
<dbReference type="EMBL" id="CAXAMN010021920">
    <property type="protein sequence ID" value="CAK9064571.1"/>
    <property type="molecule type" value="Genomic_DNA"/>
</dbReference>
<evidence type="ECO:0000313" key="3">
    <source>
        <dbReference type="Proteomes" id="UP001642484"/>
    </source>
</evidence>
<sequence>MSFEITLRASVTTAITVMPSLPPVSTPKFGRRVFIGRLRLQVSEELANVTSITVVGAGAGLRRLGALGELLVEYTVLQPEGSEEDTSEHVEALMAQVYANSTALTATNAMAEVDPEFAASRTSLHSRSTARARGTPHGATLSHGRARVQPQRWWVSRALCFGPCCACKASALTPTFLRNKVDISKTLKLGNPMTTMIVE</sequence>
<dbReference type="Proteomes" id="UP001642484">
    <property type="component" value="Unassembled WGS sequence"/>
</dbReference>
<name>A0ABP0NLB5_9DINO</name>
<keyword evidence="3" id="KW-1185">Reference proteome</keyword>
<gene>
    <name evidence="2" type="ORF">CCMP2556_LOCUS31729</name>
</gene>
<accession>A0ABP0NLB5</accession>
<reference evidence="2 3" key="1">
    <citation type="submission" date="2024-02" db="EMBL/GenBank/DDBJ databases">
        <authorList>
            <person name="Chen Y."/>
            <person name="Shah S."/>
            <person name="Dougan E. K."/>
            <person name="Thang M."/>
            <person name="Chan C."/>
        </authorList>
    </citation>
    <scope>NUCLEOTIDE SEQUENCE [LARGE SCALE GENOMIC DNA]</scope>
</reference>
<evidence type="ECO:0000256" key="1">
    <source>
        <dbReference type="SAM" id="MobiDB-lite"/>
    </source>
</evidence>